<reference evidence="2 3" key="1">
    <citation type="submission" date="2016-10" db="EMBL/GenBank/DDBJ databases">
        <authorList>
            <person name="de Groot N.N."/>
        </authorList>
    </citation>
    <scope>NUCLEOTIDE SEQUENCE [LARGE SCALE GENOMIC DNA]</scope>
    <source>
        <strain evidence="2 3">DSM 16619</strain>
    </source>
</reference>
<dbReference type="SMART" id="SM00871">
    <property type="entry name" value="AraC_E_bind"/>
    <property type="match status" value="1"/>
</dbReference>
<accession>A0A1G6XYI4</accession>
<evidence type="ECO:0000259" key="1">
    <source>
        <dbReference type="SMART" id="SM00871"/>
    </source>
</evidence>
<dbReference type="OrthoDB" id="3173400at2"/>
<protein>
    <submittedName>
        <fullName evidence="2">Predicted transcriptional regulator YdeE, contains AraC-type DNA-binding domain</fullName>
    </submittedName>
</protein>
<dbReference type="InterPro" id="IPR053182">
    <property type="entry name" value="YobU-like_regulator"/>
</dbReference>
<dbReference type="PANTHER" id="PTHR36444">
    <property type="entry name" value="TRANSCRIPTIONAL REGULATOR PROTEIN YOBU-RELATED"/>
    <property type="match status" value="1"/>
</dbReference>
<name>A0A1G6XYI4_9BURK</name>
<proteinExistence type="predicted"/>
<dbReference type="Gene3D" id="3.20.80.10">
    <property type="entry name" value="Regulatory factor, effector binding domain"/>
    <property type="match status" value="1"/>
</dbReference>
<dbReference type="InterPro" id="IPR029441">
    <property type="entry name" value="Cass2"/>
</dbReference>
<dbReference type="AlphaFoldDB" id="A0A1G6XYI4"/>
<keyword evidence="2" id="KW-0238">DNA-binding</keyword>
<dbReference type="Proteomes" id="UP000198781">
    <property type="component" value="Unassembled WGS sequence"/>
</dbReference>
<dbReference type="InterPro" id="IPR010499">
    <property type="entry name" value="AraC_E-bd"/>
</dbReference>
<evidence type="ECO:0000313" key="3">
    <source>
        <dbReference type="Proteomes" id="UP000198781"/>
    </source>
</evidence>
<dbReference type="SUPFAM" id="SSF55136">
    <property type="entry name" value="Probable bacterial effector-binding domain"/>
    <property type="match status" value="1"/>
</dbReference>
<dbReference type="STRING" id="187868.SAMN05192589_109136"/>
<dbReference type="GO" id="GO:0003677">
    <property type="term" value="F:DNA binding"/>
    <property type="evidence" value="ECO:0007669"/>
    <property type="project" value="UniProtKB-KW"/>
</dbReference>
<organism evidence="2 3">
    <name type="scientific">Paracidovorax valerianellae</name>
    <dbReference type="NCBI Taxonomy" id="187868"/>
    <lineage>
        <taxon>Bacteria</taxon>
        <taxon>Pseudomonadati</taxon>
        <taxon>Pseudomonadota</taxon>
        <taxon>Betaproteobacteria</taxon>
        <taxon>Burkholderiales</taxon>
        <taxon>Comamonadaceae</taxon>
        <taxon>Paracidovorax</taxon>
    </lineage>
</organism>
<dbReference type="RefSeq" id="WP_092744568.1">
    <property type="nucleotide sequence ID" value="NZ_FMZC01000009.1"/>
</dbReference>
<keyword evidence="3" id="KW-1185">Reference proteome</keyword>
<dbReference type="Pfam" id="PF14526">
    <property type="entry name" value="Cass2"/>
    <property type="match status" value="1"/>
</dbReference>
<evidence type="ECO:0000313" key="2">
    <source>
        <dbReference type="EMBL" id="SDD82517.1"/>
    </source>
</evidence>
<feature type="domain" description="AraC effector-binding" evidence="1">
    <location>
        <begin position="1"/>
        <end position="159"/>
    </location>
</feature>
<dbReference type="EMBL" id="FMZC01000009">
    <property type="protein sequence ID" value="SDD82517.1"/>
    <property type="molecule type" value="Genomic_DNA"/>
</dbReference>
<gene>
    <name evidence="2" type="ORF">SAMN05192589_109136</name>
</gene>
<dbReference type="InterPro" id="IPR011256">
    <property type="entry name" value="Reg_factor_effector_dom_sf"/>
</dbReference>
<dbReference type="PANTHER" id="PTHR36444:SF2">
    <property type="entry name" value="TRANSCRIPTIONAL REGULATOR PROTEIN YOBU-RELATED"/>
    <property type="match status" value="1"/>
</dbReference>
<sequence length="160" mass="17741">MTPTRETVGAFTVAGIATRTNNRDERDPAQARLGTLWQRFFAEGIAQQVRPGEPQPRVMGVYSGYASDQDGDFDVLAGVALDGTPVAPGFTQVAVPAGEYLVFRRQGTLPQAVIDTWIDIWHYFQQQQPQQQPPVRRRFAVDFEAYEGPDRVAVYIGVLG</sequence>